<dbReference type="GO" id="GO:0015934">
    <property type="term" value="C:large ribosomal subunit"/>
    <property type="evidence" value="ECO:0007669"/>
    <property type="project" value="TreeGrafter"/>
</dbReference>
<dbReference type="GO" id="GO:0006412">
    <property type="term" value="P:translation"/>
    <property type="evidence" value="ECO:0007669"/>
    <property type="project" value="UniProtKB-UniRule"/>
</dbReference>
<comment type="subunit">
    <text evidence="6">Part of the ribosomal stalk of the 50S ribosomal subunit. Interacts with L10 and the large rRNA to form the base of the stalk. L10 forms an elongated spine to which L12 dimers bind in a sequential fashion forming a multimeric L10(L12)X complex.</text>
</comment>
<keyword evidence="2 6" id="KW-0699">rRNA-binding</keyword>
<dbReference type="Gene3D" id="3.30.1550.10">
    <property type="entry name" value="Ribosomal protein L11/L12, N-terminal domain"/>
    <property type="match status" value="1"/>
</dbReference>
<dbReference type="PANTHER" id="PTHR11661:SF1">
    <property type="entry name" value="LARGE RIBOSOMAL SUBUNIT PROTEIN UL11M"/>
    <property type="match status" value="1"/>
</dbReference>
<protein>
    <recommendedName>
        <fullName evidence="6">Large ribosomal subunit protein uL11</fullName>
    </recommendedName>
</protein>
<comment type="similarity">
    <text evidence="1 6 7">Belongs to the universal ribosomal protein uL11 family.</text>
</comment>
<dbReference type="AlphaFoldDB" id="A0AAV3S2E9"/>
<evidence type="ECO:0000256" key="2">
    <source>
        <dbReference type="ARBA" id="ARBA00022730"/>
    </source>
</evidence>
<keyword evidence="5 6" id="KW-0687">Ribonucleoprotein</keyword>
<dbReference type="InterPro" id="IPR000911">
    <property type="entry name" value="Ribosomal_uL11"/>
</dbReference>
<dbReference type="Pfam" id="PF03946">
    <property type="entry name" value="Ribosomal_L11_N"/>
    <property type="match status" value="1"/>
</dbReference>
<dbReference type="Gene3D" id="1.10.10.250">
    <property type="entry name" value="Ribosomal protein L11, C-terminal domain"/>
    <property type="match status" value="1"/>
</dbReference>
<evidence type="ECO:0000256" key="6">
    <source>
        <dbReference type="HAMAP-Rule" id="MF_00736"/>
    </source>
</evidence>
<sequence>MGDTDPSRSPTFERFKPAARLRSRMADTIEVLVPGGQANPGPPLGPELGPTPVDVQAVVEEINDQTAAFDGTEVPVTVEYEEDGSFSIDVGVPPTAELIKDEAGFETGSGEPQENFVADLSIEQLKSIAEQKQSDLLSYDTKNAAKEVAGTCVTLGVTIEGEDARGFKAKVDAGEFDDVLAEA</sequence>
<dbReference type="HAMAP" id="MF_00736">
    <property type="entry name" value="Ribosomal_uL11"/>
    <property type="match status" value="1"/>
</dbReference>
<gene>
    <name evidence="6" type="primary">rpl11</name>
    <name evidence="10" type="ORF">GCM10009066_00720</name>
</gene>
<proteinExistence type="inferred from homology"/>
<dbReference type="CDD" id="cd00349">
    <property type="entry name" value="Ribosomal_L11"/>
    <property type="match status" value="1"/>
</dbReference>
<dbReference type="InterPro" id="IPR020784">
    <property type="entry name" value="Ribosomal_uL11_N"/>
</dbReference>
<evidence type="ECO:0000313" key="10">
    <source>
        <dbReference type="EMBL" id="GAA0290027.1"/>
    </source>
</evidence>
<dbReference type="FunFam" id="1.10.10.250:FF:000006">
    <property type="entry name" value="50S ribosomal protein L11"/>
    <property type="match status" value="1"/>
</dbReference>
<keyword evidence="11" id="KW-1185">Reference proteome</keyword>
<feature type="domain" description="Large ribosomal subunit protein uL11 N-terminal" evidence="9">
    <location>
        <begin position="29"/>
        <end position="86"/>
    </location>
</feature>
<organism evidence="10 11">
    <name type="scientific">Halarchaeum salinum</name>
    <dbReference type="NCBI Taxonomy" id="489912"/>
    <lineage>
        <taxon>Archaea</taxon>
        <taxon>Methanobacteriati</taxon>
        <taxon>Methanobacteriota</taxon>
        <taxon>Stenosarchaea group</taxon>
        <taxon>Halobacteria</taxon>
        <taxon>Halobacteriales</taxon>
        <taxon>Halobacteriaceae</taxon>
    </lineage>
</organism>
<dbReference type="Pfam" id="PF00298">
    <property type="entry name" value="Ribosomal_L11"/>
    <property type="match status" value="1"/>
</dbReference>
<evidence type="ECO:0000313" key="11">
    <source>
        <dbReference type="Proteomes" id="UP001500837"/>
    </source>
</evidence>
<evidence type="ECO:0000256" key="4">
    <source>
        <dbReference type="ARBA" id="ARBA00022980"/>
    </source>
</evidence>
<dbReference type="InterPro" id="IPR020783">
    <property type="entry name" value="Ribosomal_uL11_C"/>
</dbReference>
<dbReference type="PANTHER" id="PTHR11661">
    <property type="entry name" value="60S RIBOSOMAL PROTEIN L12"/>
    <property type="match status" value="1"/>
</dbReference>
<feature type="domain" description="Large ribosomal subunit protein uL11 C-terminal" evidence="8">
    <location>
        <begin position="92"/>
        <end position="159"/>
    </location>
</feature>
<reference evidence="10 11" key="1">
    <citation type="journal article" date="2019" name="Int. J. Syst. Evol. Microbiol.">
        <title>The Global Catalogue of Microorganisms (GCM) 10K type strain sequencing project: providing services to taxonomists for standard genome sequencing and annotation.</title>
        <authorList>
            <consortium name="The Broad Institute Genomics Platform"/>
            <consortium name="The Broad Institute Genome Sequencing Center for Infectious Disease"/>
            <person name="Wu L."/>
            <person name="Ma J."/>
        </authorList>
    </citation>
    <scope>NUCLEOTIDE SEQUENCE [LARGE SCALE GENOMIC DNA]</scope>
    <source>
        <strain evidence="10 11">JCM 16330</strain>
    </source>
</reference>
<evidence type="ECO:0000256" key="1">
    <source>
        <dbReference type="ARBA" id="ARBA00010537"/>
    </source>
</evidence>
<keyword evidence="3 6" id="KW-0694">RNA-binding</keyword>
<dbReference type="EMBL" id="BAAABL010000004">
    <property type="protein sequence ID" value="GAA0290027.1"/>
    <property type="molecule type" value="Genomic_DNA"/>
</dbReference>
<evidence type="ECO:0000256" key="3">
    <source>
        <dbReference type="ARBA" id="ARBA00022884"/>
    </source>
</evidence>
<dbReference type="Proteomes" id="UP001500837">
    <property type="component" value="Unassembled WGS sequence"/>
</dbReference>
<evidence type="ECO:0000256" key="7">
    <source>
        <dbReference type="RuleBase" id="RU003978"/>
    </source>
</evidence>
<comment type="caution">
    <text evidence="10">The sequence shown here is derived from an EMBL/GenBank/DDBJ whole genome shotgun (WGS) entry which is preliminary data.</text>
</comment>
<dbReference type="SUPFAM" id="SSF46906">
    <property type="entry name" value="Ribosomal protein L11, C-terminal domain"/>
    <property type="match status" value="1"/>
</dbReference>
<name>A0AAV3S2E9_9EURY</name>
<dbReference type="NCBIfam" id="NF002232">
    <property type="entry name" value="PRK01143.1"/>
    <property type="match status" value="1"/>
</dbReference>
<comment type="function">
    <text evidence="6">Forms part of the ribosomal stalk which helps the ribosome interact with GTP-bound translation factors.</text>
</comment>
<keyword evidence="4 6" id="KW-0689">Ribosomal protein</keyword>
<dbReference type="GO" id="GO:0070180">
    <property type="term" value="F:large ribosomal subunit rRNA binding"/>
    <property type="evidence" value="ECO:0007669"/>
    <property type="project" value="UniProtKB-UniRule"/>
</dbReference>
<dbReference type="SUPFAM" id="SSF54747">
    <property type="entry name" value="Ribosomal L11/L12e N-terminal domain"/>
    <property type="match status" value="1"/>
</dbReference>
<dbReference type="GO" id="GO:0003735">
    <property type="term" value="F:structural constituent of ribosome"/>
    <property type="evidence" value="ECO:0007669"/>
    <property type="project" value="InterPro"/>
</dbReference>
<dbReference type="InterPro" id="IPR036769">
    <property type="entry name" value="Ribosomal_uL11_C_sf"/>
</dbReference>
<evidence type="ECO:0000256" key="5">
    <source>
        <dbReference type="ARBA" id="ARBA00023274"/>
    </source>
</evidence>
<accession>A0AAV3S2E9</accession>
<dbReference type="SMART" id="SM00649">
    <property type="entry name" value="RL11"/>
    <property type="match status" value="1"/>
</dbReference>
<evidence type="ECO:0000259" key="8">
    <source>
        <dbReference type="Pfam" id="PF00298"/>
    </source>
</evidence>
<evidence type="ECO:0000259" key="9">
    <source>
        <dbReference type="Pfam" id="PF03946"/>
    </source>
</evidence>
<dbReference type="InterPro" id="IPR036796">
    <property type="entry name" value="Ribosomal_uL11_N_sf"/>
</dbReference>